<dbReference type="PROSITE" id="PS50089">
    <property type="entry name" value="ZF_RING_2"/>
    <property type="match status" value="1"/>
</dbReference>
<sequence length="253" mass="28527">MDYVHCHQCYRRYGPDVKFYITSCGHIFCKNCSPTNQLPRCFTCSLTNVQAVPIDKQMPANVSVYFSRNLAEEQNLLTRKYEFQLFQFKHLYKHLANDERAYELVCKQIDKNLSEFKKCVSYLKLPKCSLLSRNKGAPRNGTVTPSSAMQRAKVQPHLKQVPFLPSPVGSSFSDTAGVRTPNKTEQCSAGRGITSKHQVNANQTMQNRRVVPQSPHTQSQSQLNMSASMSSVASSGRNGTSSAEYKRDMIQSQ</sequence>
<dbReference type="GO" id="GO:0007131">
    <property type="term" value="P:reciprocal meiotic recombination"/>
    <property type="evidence" value="ECO:0007669"/>
    <property type="project" value="InterPro"/>
</dbReference>
<evidence type="ECO:0000256" key="3">
    <source>
        <dbReference type="ARBA" id="ARBA00023254"/>
    </source>
</evidence>
<organism evidence="7 8">
    <name type="scientific">Diaphorina citri</name>
    <name type="common">Asian citrus psyllid</name>
    <dbReference type="NCBI Taxonomy" id="121845"/>
    <lineage>
        <taxon>Eukaryota</taxon>
        <taxon>Metazoa</taxon>
        <taxon>Ecdysozoa</taxon>
        <taxon>Arthropoda</taxon>
        <taxon>Hexapoda</taxon>
        <taxon>Insecta</taxon>
        <taxon>Pterygota</taxon>
        <taxon>Neoptera</taxon>
        <taxon>Paraneoptera</taxon>
        <taxon>Hemiptera</taxon>
        <taxon>Sternorrhyncha</taxon>
        <taxon>Psylloidea</taxon>
        <taxon>Psyllidae</taxon>
        <taxon>Diaphorininae</taxon>
        <taxon>Diaphorina</taxon>
    </lineage>
</organism>
<dbReference type="AlphaFoldDB" id="A0A1S3DPY2"/>
<dbReference type="GO" id="GO:0008270">
    <property type="term" value="F:zinc ion binding"/>
    <property type="evidence" value="ECO:0007669"/>
    <property type="project" value="UniProtKB-KW"/>
</dbReference>
<feature type="compositionally biased region" description="Basic and acidic residues" evidence="5">
    <location>
        <begin position="244"/>
        <end position="253"/>
    </location>
</feature>
<dbReference type="Proteomes" id="UP000079169">
    <property type="component" value="Unplaced"/>
</dbReference>
<keyword evidence="1 4" id="KW-0479">Metal-binding</keyword>
<accession>A0A1S3DPY2</accession>
<dbReference type="InterPro" id="IPR042123">
    <property type="entry name" value="Zip3/RNF212-like"/>
</dbReference>
<feature type="compositionally biased region" description="Polar residues" evidence="5">
    <location>
        <begin position="195"/>
        <end position="207"/>
    </location>
</feature>
<keyword evidence="3" id="KW-0469">Meiosis</keyword>
<feature type="region of interest" description="Disordered" evidence="5">
    <location>
        <begin position="170"/>
        <end position="253"/>
    </location>
</feature>
<gene>
    <name evidence="8" type="primary">LOC103522664</name>
</gene>
<protein>
    <submittedName>
        <fullName evidence="8">RING finger protein 212B</fullName>
    </submittedName>
</protein>
<feature type="compositionally biased region" description="Polar residues" evidence="5">
    <location>
        <begin position="214"/>
        <end position="224"/>
    </location>
</feature>
<feature type="domain" description="RING-type" evidence="6">
    <location>
        <begin position="6"/>
        <end position="45"/>
    </location>
</feature>
<proteinExistence type="predicted"/>
<name>A0A1S3DPY2_DIACI</name>
<keyword evidence="1 4" id="KW-0863">Zinc-finger</keyword>
<evidence type="ECO:0000313" key="7">
    <source>
        <dbReference type="Proteomes" id="UP000079169"/>
    </source>
</evidence>
<dbReference type="KEGG" id="dci:103522664"/>
<dbReference type="GeneID" id="103522664"/>
<reference evidence="8" key="1">
    <citation type="submission" date="2025-08" db="UniProtKB">
        <authorList>
            <consortium name="RefSeq"/>
        </authorList>
    </citation>
    <scope>IDENTIFICATION</scope>
</reference>
<dbReference type="Pfam" id="PF14634">
    <property type="entry name" value="zf-RING_5"/>
    <property type="match status" value="1"/>
</dbReference>
<dbReference type="PANTHER" id="PTHR22663:SF17">
    <property type="entry name" value="RING FINGER PROTEIN NARYA-RELATED"/>
    <property type="match status" value="1"/>
</dbReference>
<evidence type="ECO:0000256" key="1">
    <source>
        <dbReference type="ARBA" id="ARBA00022771"/>
    </source>
</evidence>
<evidence type="ECO:0000259" key="6">
    <source>
        <dbReference type="PROSITE" id="PS50089"/>
    </source>
</evidence>
<evidence type="ECO:0000256" key="4">
    <source>
        <dbReference type="PROSITE-ProRule" id="PRU00175"/>
    </source>
</evidence>
<dbReference type="GO" id="GO:0000795">
    <property type="term" value="C:synaptonemal complex"/>
    <property type="evidence" value="ECO:0007669"/>
    <property type="project" value="InterPro"/>
</dbReference>
<dbReference type="OMA" id="RSSSMEC"/>
<dbReference type="STRING" id="121845.A0A1S3DPY2"/>
<dbReference type="GO" id="GO:0016925">
    <property type="term" value="P:protein sumoylation"/>
    <property type="evidence" value="ECO:0007669"/>
    <property type="project" value="TreeGrafter"/>
</dbReference>
<dbReference type="InterPro" id="IPR001841">
    <property type="entry name" value="Znf_RING"/>
</dbReference>
<feature type="non-terminal residue" evidence="8">
    <location>
        <position position="253"/>
    </location>
</feature>
<dbReference type="GO" id="GO:0007129">
    <property type="term" value="P:homologous chromosome pairing at meiosis"/>
    <property type="evidence" value="ECO:0007669"/>
    <property type="project" value="TreeGrafter"/>
</dbReference>
<keyword evidence="7" id="KW-1185">Reference proteome</keyword>
<keyword evidence="2" id="KW-0862">Zinc</keyword>
<evidence type="ECO:0000313" key="8">
    <source>
        <dbReference type="RefSeq" id="XP_008485983.1"/>
    </source>
</evidence>
<feature type="compositionally biased region" description="Low complexity" evidence="5">
    <location>
        <begin position="225"/>
        <end position="235"/>
    </location>
</feature>
<dbReference type="RefSeq" id="XP_008485983.1">
    <property type="nucleotide sequence ID" value="XM_008487761.2"/>
</dbReference>
<dbReference type="PaxDb" id="121845-A0A1S3DPY2"/>
<dbReference type="GO" id="GO:0019789">
    <property type="term" value="F:SUMO transferase activity"/>
    <property type="evidence" value="ECO:0007669"/>
    <property type="project" value="InterPro"/>
</dbReference>
<dbReference type="PANTHER" id="PTHR22663">
    <property type="entry name" value="RING FINGER PROTEIN NARYA-RELATED"/>
    <property type="match status" value="1"/>
</dbReference>
<evidence type="ECO:0000256" key="2">
    <source>
        <dbReference type="ARBA" id="ARBA00022833"/>
    </source>
</evidence>
<evidence type="ECO:0000256" key="5">
    <source>
        <dbReference type="SAM" id="MobiDB-lite"/>
    </source>
</evidence>